<feature type="transmembrane region" description="Helical" evidence="1">
    <location>
        <begin position="81"/>
        <end position="102"/>
    </location>
</feature>
<dbReference type="PATRIC" id="fig|1432656.3.peg.1812"/>
<feature type="transmembrane region" description="Helical" evidence="1">
    <location>
        <begin position="239"/>
        <end position="256"/>
    </location>
</feature>
<evidence type="ECO:0000313" key="3">
    <source>
        <dbReference type="Proteomes" id="UP000062043"/>
    </source>
</evidence>
<dbReference type="GeneID" id="27135842"/>
<dbReference type="Proteomes" id="UP000062043">
    <property type="component" value="Chromosome"/>
</dbReference>
<feature type="transmembrane region" description="Helical" evidence="1">
    <location>
        <begin position="51"/>
        <end position="69"/>
    </location>
</feature>
<accession>A0A0X1KM19</accession>
<dbReference type="OrthoDB" id="100870at2157"/>
<feature type="transmembrane region" description="Helical" evidence="1">
    <location>
        <begin position="122"/>
        <end position="143"/>
    </location>
</feature>
<evidence type="ECO:0000256" key="1">
    <source>
        <dbReference type="SAM" id="Phobius"/>
    </source>
</evidence>
<organism evidence="2 3">
    <name type="scientific">Thermococcus guaymasensis DSM 11113</name>
    <dbReference type="NCBI Taxonomy" id="1432656"/>
    <lineage>
        <taxon>Archaea</taxon>
        <taxon>Methanobacteriati</taxon>
        <taxon>Methanobacteriota</taxon>
        <taxon>Thermococci</taxon>
        <taxon>Thermococcales</taxon>
        <taxon>Thermococcaceae</taxon>
        <taxon>Thermococcus</taxon>
    </lineage>
</organism>
<sequence length="456" mass="51774">MRGNTWKKIRSSFFRSFSKKSVQALAVLILLGLGIRLYLAPNSTGSDIPQFYGFAGTMLKHPLDFYSYATGEMWKSEGWPYGWPYVYGPVLAYLLALVRLLVGGDVKFYWDSTGYHVFASRSWIMGVKALFILADVGIAVMIYKLTKRRSEWGAVLLSALYIFNPMVIYVSSIYGMFDGLALLPFLVGLYFIETGREGPGYALVGFSLAVKHTLLFPALIVLWDLLLKGWKNLHSIKRPLAAFFSGALLPFAPFLLHPSSLLNLPDLLEGMKPGYTYPIAYNLNGVVALLTFIHDKTGLDTMFYMEHWEIFALLCLVGVLFIHSRLKNLRISIALAYAVFLLTYWRVNTQYILPLVGLTLIALPELDWPSRVVAFLPLVPSSLWPIMFPTSFWFHVHIENPNEHMIYLIDRLTLMIFETGPFIVLSVLFTLSLFAYLVWMLRVAFERGGYCDNLPA</sequence>
<dbReference type="KEGG" id="tgy:X802_09290"/>
<feature type="transmembrane region" description="Helical" evidence="1">
    <location>
        <begin position="414"/>
        <end position="439"/>
    </location>
</feature>
<dbReference type="RefSeq" id="WP_062373167.1">
    <property type="nucleotide sequence ID" value="NZ_CP007140.1"/>
</dbReference>
<feature type="transmembrane region" description="Helical" evidence="1">
    <location>
        <begin position="155"/>
        <end position="177"/>
    </location>
</feature>
<feature type="transmembrane region" description="Helical" evidence="1">
    <location>
        <begin position="201"/>
        <end position="227"/>
    </location>
</feature>
<evidence type="ECO:0000313" key="2">
    <source>
        <dbReference type="EMBL" id="AJC72313.1"/>
    </source>
</evidence>
<feature type="transmembrane region" description="Helical" evidence="1">
    <location>
        <begin position="21"/>
        <end position="39"/>
    </location>
</feature>
<keyword evidence="1" id="KW-0472">Membrane</keyword>
<name>A0A0X1KM19_9EURY</name>
<keyword evidence="1" id="KW-1133">Transmembrane helix</keyword>
<dbReference type="AlphaFoldDB" id="A0A0X1KM19"/>
<protein>
    <submittedName>
        <fullName evidence="2">Uncharacterized protein</fullName>
    </submittedName>
</protein>
<keyword evidence="3" id="KW-1185">Reference proteome</keyword>
<dbReference type="STRING" id="1432656.X802_09290"/>
<keyword evidence="1" id="KW-0812">Transmembrane</keyword>
<dbReference type="EMBL" id="CP007140">
    <property type="protein sequence ID" value="AJC72313.1"/>
    <property type="molecule type" value="Genomic_DNA"/>
</dbReference>
<reference evidence="2 3" key="1">
    <citation type="submission" date="2014-01" db="EMBL/GenBank/DDBJ databases">
        <title>Genome sequencing of Thermococcus guaymasensis.</title>
        <authorList>
            <person name="Zhang X."/>
            <person name="Alvare G."/>
            <person name="Fristensky B."/>
            <person name="Chen L."/>
            <person name="Suen T."/>
            <person name="Chen Q."/>
            <person name="Ma K."/>
        </authorList>
    </citation>
    <scope>NUCLEOTIDE SEQUENCE [LARGE SCALE GENOMIC DNA]</scope>
    <source>
        <strain evidence="2 3">DSM 11113</strain>
    </source>
</reference>
<feature type="transmembrane region" description="Helical" evidence="1">
    <location>
        <begin position="302"/>
        <end position="322"/>
    </location>
</feature>
<proteinExistence type="predicted"/>
<feature type="transmembrane region" description="Helical" evidence="1">
    <location>
        <begin position="375"/>
        <end position="394"/>
    </location>
</feature>
<gene>
    <name evidence="2" type="ORF">X802_09290</name>
</gene>
<feature type="transmembrane region" description="Helical" evidence="1">
    <location>
        <begin position="329"/>
        <end position="345"/>
    </location>
</feature>